<dbReference type="GO" id="GO:0020037">
    <property type="term" value="F:heme binding"/>
    <property type="evidence" value="ECO:0007669"/>
    <property type="project" value="InterPro"/>
</dbReference>
<organism evidence="11 12">
    <name type="scientific">Allorhodopirellula heiligendammensis</name>
    <dbReference type="NCBI Taxonomy" id="2714739"/>
    <lineage>
        <taxon>Bacteria</taxon>
        <taxon>Pseudomonadati</taxon>
        <taxon>Planctomycetota</taxon>
        <taxon>Planctomycetia</taxon>
        <taxon>Pirellulales</taxon>
        <taxon>Pirellulaceae</taxon>
        <taxon>Allorhodopirellula</taxon>
    </lineage>
</organism>
<dbReference type="OrthoDB" id="219211at2"/>
<dbReference type="Pfam" id="PF13385">
    <property type="entry name" value="Laminin_G_3"/>
    <property type="match status" value="1"/>
</dbReference>
<keyword evidence="1" id="KW-0813">Transport</keyword>
<feature type="region of interest" description="Disordered" evidence="8">
    <location>
        <begin position="299"/>
        <end position="321"/>
    </location>
</feature>
<keyword evidence="4" id="KW-0249">Electron transport</keyword>
<dbReference type="GO" id="GO:0005507">
    <property type="term" value="F:copper ion binding"/>
    <property type="evidence" value="ECO:0007669"/>
    <property type="project" value="InterPro"/>
</dbReference>
<evidence type="ECO:0000313" key="12">
    <source>
        <dbReference type="Proteomes" id="UP000319908"/>
    </source>
</evidence>
<sequence>MRCYVLGMLVLGYLSMRVCQVHAADRVNVLDRSQLVAWCIVPFDAKQRSPAERAAMLNELGITRCAYDWRAQHVPEFEQEIQEYRKQGIEFFAFWGVHEEAFKLFSKYDMHPQIWQTLREGVGESEAAKVESAAQQMLPLARRTAEMGCELGLYNHGGWGGEPKNLVAVCQRLHELGHDHVGVVYNFHHAHGHIADWAASFAILKPFLLCLNLNGMNEQVQPKILGIGKGDHELEMIGAVIDSGYDGPLGILDHRESLDARESLLENRDGLAWIAKELQAAGSGGSLPPTPRVFVNPDASDDIGDNDRSTPTPLGHLYPGSDDYRNTPITVEVRATIPRRDRYNILVASDPKKSADHWELFSMRGSGRFTAYLPGRTPDHVHSNEMICDGQPHSLSMIYEDHRIQLYVDGKRVADQRVRQNGNRSKSPGDIGVGRLVEGPFRCDGKIHWVRISKGVREVAGEPLIRPTNDATTLKLWEFENEHPTALSEATAERFVGDANVGHLALEYEPTYVARLVSQARDSGDAVRGAKVFADAKFACLSCHQVGSHGGSIGPDLSTIANVRSWDQMVESVLWPQREVAPDYVTWKILTTDGDIVSGLQHSSDDASVVVRDSASGILTSVRKDEIEEQVPGGSVMPGGLVAAMTPQQRLDLIRFLGELGRDGKPLPDSIQQAIAHSQMHGPVEFPVSHAPLQPANWPHASDWVNRDRLYDFYTKQAEHFRQQPHLPMLINAYPGLDGGERGHWGNQSEMDWADDRWNETKLGCWQAGVFRADGITVPRGVCVRLGDEGEMSACFNPETLSFDAVWTGGFVKFESARMGFLGGLRPQGVLIATPRKENAKRDFQYHGFYRSAERIVFSYTIEGVKYLDSAWVEDGEFIRDVAPADEHPLRHLTKGGPRQWPAVIETSITLGNERPYAIDTIELPHVNPWNSLMFCGGHDFLDDGSALVCTMQGDVWRVSGFDSDANRPGVAKWTRFAAGLHHALGLVVADGQIYVQCRDQLTRLTDLNDDGEADFYECFSHAMITSPAGHDFICGLQRDRQGNFYTASGNQGLACISGDGETATVVATGFRNPDGLGMLPDGTVTVPVSEGGWTPASAIHAVRQSSSQLPDRPPHHGYGGPQNGEPPELPLVYLPRGLDNSSGGQVYVDSEAFGPLAKQLLHFSFGTGSWFGVLRDEVDGQLQGAVIPLAGDFLSGVHRGRFHPLDGQLYVSGMTGWGSYTRDDGCFQRVRFTGDAVQVPIGFHAHENGIRVTFAEPLEVSIAEDAGHHFAQCWNYRYGGGYGSPEYSRTHPGTPGHDPLRIQSAHVLADGRSLFLEIPQLQPVNQLHLRMRVNHRESLSCNPAGSDHDLFVTLHKLDLAFTDFAGYQPAEKQIAAHPLLIDLASMAQRKTNPWHQEITNAREINISTGSDLSYVTHEFTVSPNESLAVTLANPDVVPHNWVLVEPGAMQQVGELAEQMIADPSAFANQYVPSSDKILAHTDIVAAGHTDTIYFVAPSTPGRYPFLCTFPGHWMIMNGVMVVTE</sequence>
<dbReference type="InterPro" id="IPR011042">
    <property type="entry name" value="6-blade_b-propeller_TolB-like"/>
</dbReference>
<evidence type="ECO:0000256" key="7">
    <source>
        <dbReference type="PROSITE-ProRule" id="PRU00433"/>
    </source>
</evidence>
<feature type="domain" description="Cytochrome c" evidence="10">
    <location>
        <begin position="524"/>
        <end position="661"/>
    </location>
</feature>
<dbReference type="EMBL" id="SJPU01000001">
    <property type="protein sequence ID" value="TWU18775.1"/>
    <property type="molecule type" value="Genomic_DNA"/>
</dbReference>
<keyword evidence="12" id="KW-1185">Reference proteome</keyword>
<dbReference type="CDD" id="cd04233">
    <property type="entry name" value="Auracyanin"/>
    <property type="match status" value="1"/>
</dbReference>
<evidence type="ECO:0000313" key="11">
    <source>
        <dbReference type="EMBL" id="TWU18775.1"/>
    </source>
</evidence>
<keyword evidence="5 7" id="KW-0408">Iron</keyword>
<keyword evidence="2 7" id="KW-0349">Heme</keyword>
<evidence type="ECO:0000256" key="3">
    <source>
        <dbReference type="ARBA" id="ARBA00022723"/>
    </source>
</evidence>
<dbReference type="InterPro" id="IPR000923">
    <property type="entry name" value="BlueCu_1"/>
</dbReference>
<protein>
    <submittedName>
        <fullName evidence="11">Azurin</fullName>
    </submittedName>
</protein>
<dbReference type="InterPro" id="IPR008972">
    <property type="entry name" value="Cupredoxin"/>
</dbReference>
<dbReference type="InterPro" id="IPR036909">
    <property type="entry name" value="Cyt_c-like_dom_sf"/>
</dbReference>
<dbReference type="Gene3D" id="2.60.40.420">
    <property type="entry name" value="Cupredoxins - blue copper proteins"/>
    <property type="match status" value="1"/>
</dbReference>
<comment type="caution">
    <text evidence="11">The sequence shown here is derived from an EMBL/GenBank/DDBJ whole genome shotgun (WGS) entry which is preliminary data.</text>
</comment>
<dbReference type="SUPFAM" id="SSF49899">
    <property type="entry name" value="Concanavalin A-like lectins/glucanases"/>
    <property type="match status" value="1"/>
</dbReference>
<dbReference type="InterPro" id="IPR013320">
    <property type="entry name" value="ConA-like_dom_sf"/>
</dbReference>
<dbReference type="SUPFAM" id="SSF51658">
    <property type="entry name" value="Xylose isomerase-like"/>
    <property type="match status" value="1"/>
</dbReference>
<dbReference type="Gene3D" id="3.20.20.150">
    <property type="entry name" value="Divalent-metal-dependent TIM barrel enzymes"/>
    <property type="match status" value="1"/>
</dbReference>
<dbReference type="PROSITE" id="PS00196">
    <property type="entry name" value="COPPER_BLUE"/>
    <property type="match status" value="1"/>
</dbReference>
<evidence type="ECO:0000256" key="4">
    <source>
        <dbReference type="ARBA" id="ARBA00022982"/>
    </source>
</evidence>
<evidence type="ECO:0000256" key="1">
    <source>
        <dbReference type="ARBA" id="ARBA00022448"/>
    </source>
</evidence>
<dbReference type="InterPro" id="IPR013427">
    <property type="entry name" value="Haem-bd_dom_put"/>
</dbReference>
<dbReference type="SUPFAM" id="SSF63829">
    <property type="entry name" value="Calcium-dependent phosphotriesterase"/>
    <property type="match status" value="1"/>
</dbReference>
<dbReference type="PANTHER" id="PTHR33546">
    <property type="entry name" value="LARGE, MULTIFUNCTIONAL SECRETED PROTEIN-RELATED"/>
    <property type="match status" value="1"/>
</dbReference>
<keyword evidence="6" id="KW-0186">Copper</keyword>
<dbReference type="InterPro" id="IPR009056">
    <property type="entry name" value="Cyt_c-like_dom"/>
</dbReference>
<proteinExistence type="predicted"/>
<dbReference type="SUPFAM" id="SSF49503">
    <property type="entry name" value="Cupredoxins"/>
    <property type="match status" value="1"/>
</dbReference>
<dbReference type="InterPro" id="IPR046476">
    <property type="entry name" value="DUF6797"/>
</dbReference>
<keyword evidence="9" id="KW-0732">Signal</keyword>
<dbReference type="PANTHER" id="PTHR33546:SF1">
    <property type="entry name" value="LARGE, MULTIFUNCTIONAL SECRETED PROTEIN"/>
    <property type="match status" value="1"/>
</dbReference>
<dbReference type="Gene3D" id="2.120.10.30">
    <property type="entry name" value="TolB, C-terminal domain"/>
    <property type="match status" value="1"/>
</dbReference>
<accession>A0A5C6C3W4</accession>
<gene>
    <name evidence="11" type="ORF">Poly21_09410</name>
</gene>
<dbReference type="Gene3D" id="1.10.760.10">
    <property type="entry name" value="Cytochrome c-like domain"/>
    <property type="match status" value="1"/>
</dbReference>
<evidence type="ECO:0000256" key="9">
    <source>
        <dbReference type="SAM" id="SignalP"/>
    </source>
</evidence>
<feature type="region of interest" description="Disordered" evidence="8">
    <location>
        <begin position="1104"/>
        <end position="1130"/>
    </location>
</feature>
<keyword evidence="3 7" id="KW-0479">Metal-binding</keyword>
<feature type="chain" id="PRO_5022856884" evidence="9">
    <location>
        <begin position="24"/>
        <end position="1525"/>
    </location>
</feature>
<evidence type="ECO:0000256" key="6">
    <source>
        <dbReference type="ARBA" id="ARBA00023008"/>
    </source>
</evidence>
<dbReference type="InterPro" id="IPR036237">
    <property type="entry name" value="Xyl_isomerase-like_sf"/>
</dbReference>
<dbReference type="Proteomes" id="UP000319908">
    <property type="component" value="Unassembled WGS sequence"/>
</dbReference>
<dbReference type="GO" id="GO:0009055">
    <property type="term" value="F:electron transfer activity"/>
    <property type="evidence" value="ECO:0007669"/>
    <property type="project" value="InterPro"/>
</dbReference>
<evidence type="ECO:0000256" key="5">
    <source>
        <dbReference type="ARBA" id="ARBA00023004"/>
    </source>
</evidence>
<dbReference type="NCBIfam" id="TIGR02603">
    <property type="entry name" value="CxxCH_TIGR02603"/>
    <property type="match status" value="1"/>
</dbReference>
<feature type="signal peptide" evidence="9">
    <location>
        <begin position="1"/>
        <end position="23"/>
    </location>
</feature>
<evidence type="ECO:0000256" key="8">
    <source>
        <dbReference type="SAM" id="MobiDB-lite"/>
    </source>
</evidence>
<dbReference type="Pfam" id="PF00127">
    <property type="entry name" value="Copper-bind"/>
    <property type="match status" value="1"/>
</dbReference>
<reference evidence="11 12" key="1">
    <citation type="journal article" date="2020" name="Antonie Van Leeuwenhoek">
        <title>Rhodopirellula heiligendammensis sp. nov., Rhodopirellula pilleata sp. nov., and Rhodopirellula solitaria sp. nov. isolated from natural or artificial marine surfaces in Northern Germany and California, USA, and emended description of the genus Rhodopirellula.</title>
        <authorList>
            <person name="Kallscheuer N."/>
            <person name="Wiegand S."/>
            <person name="Jogler M."/>
            <person name="Boedeker C."/>
            <person name="Peeters S.H."/>
            <person name="Rast P."/>
            <person name="Heuer A."/>
            <person name="Jetten M.S.M."/>
            <person name="Rohde M."/>
            <person name="Jogler C."/>
        </authorList>
    </citation>
    <scope>NUCLEOTIDE SEQUENCE [LARGE SCALE GENOMIC DNA]</scope>
    <source>
        <strain evidence="11 12">Poly21</strain>
    </source>
</reference>
<evidence type="ECO:0000256" key="2">
    <source>
        <dbReference type="ARBA" id="ARBA00022617"/>
    </source>
</evidence>
<dbReference type="Gene3D" id="2.60.120.200">
    <property type="match status" value="1"/>
</dbReference>
<dbReference type="PROSITE" id="PS51007">
    <property type="entry name" value="CYTC"/>
    <property type="match status" value="1"/>
</dbReference>
<dbReference type="SUPFAM" id="SSF46626">
    <property type="entry name" value="Cytochrome c"/>
    <property type="match status" value="1"/>
</dbReference>
<dbReference type="Pfam" id="PF20601">
    <property type="entry name" value="DUF6797"/>
    <property type="match status" value="1"/>
</dbReference>
<dbReference type="InterPro" id="IPR028871">
    <property type="entry name" value="BlueCu_1_BS"/>
</dbReference>
<name>A0A5C6C3W4_9BACT</name>
<evidence type="ECO:0000259" key="10">
    <source>
        <dbReference type="PROSITE" id="PS51007"/>
    </source>
</evidence>